<dbReference type="PANTHER" id="PTHR38463">
    <property type="entry name" value="STRESS RESPONSE PROTEIN YSNF"/>
    <property type="match status" value="1"/>
</dbReference>
<organism evidence="2 3">
    <name type="scientific">Paenibacillus antri</name>
    <dbReference type="NCBI Taxonomy" id="2582848"/>
    <lineage>
        <taxon>Bacteria</taxon>
        <taxon>Bacillati</taxon>
        <taxon>Bacillota</taxon>
        <taxon>Bacilli</taxon>
        <taxon>Bacillales</taxon>
        <taxon>Paenibacillaceae</taxon>
        <taxon>Paenibacillus</taxon>
    </lineage>
</organism>
<dbReference type="Pfam" id="PF09557">
    <property type="entry name" value="DUF2382"/>
    <property type="match status" value="1"/>
</dbReference>
<proteinExistence type="predicted"/>
<gene>
    <name evidence="2" type="ORF">FE782_20835</name>
</gene>
<name>A0A5R9G7W2_9BACL</name>
<sequence length="194" mass="20967">MIMRMVLWAIAGAVLGAIAGFALPGVGIGGAVAVGAALGIAASLLSPPRRGTTRPSVESVPEEAESATLRLREERLDIRKERVRTGDVAIRKEVVEEKRTIEVPIRREEVVIERTSARPGEPDGIVTEEIRIPVKEERIDVVKTPVDLEEVVVSTRSVEEIHEIDERVKKEVARVEAIGAANMAGDSVGDEPRA</sequence>
<dbReference type="RefSeq" id="WP_138196217.1">
    <property type="nucleotide sequence ID" value="NZ_VCIW01000015.1"/>
</dbReference>
<accession>A0A5R9G7W2</accession>
<dbReference type="OrthoDB" id="1798989at2"/>
<protein>
    <submittedName>
        <fullName evidence="2">YsnF/AvaK domain-containing protein</fullName>
    </submittedName>
</protein>
<feature type="domain" description="DUF2382" evidence="1">
    <location>
        <begin position="69"/>
        <end position="175"/>
    </location>
</feature>
<comment type="caution">
    <text evidence="2">The sequence shown here is derived from an EMBL/GenBank/DDBJ whole genome shotgun (WGS) entry which is preliminary data.</text>
</comment>
<dbReference type="AlphaFoldDB" id="A0A5R9G7W2"/>
<dbReference type="Proteomes" id="UP000309676">
    <property type="component" value="Unassembled WGS sequence"/>
</dbReference>
<dbReference type="PANTHER" id="PTHR38463:SF1">
    <property type="entry name" value="STRESS RESPONSE PROTEIN YSNF"/>
    <property type="match status" value="1"/>
</dbReference>
<dbReference type="InterPro" id="IPR052967">
    <property type="entry name" value="Stress_Response_Assoc"/>
</dbReference>
<evidence type="ECO:0000313" key="3">
    <source>
        <dbReference type="Proteomes" id="UP000309676"/>
    </source>
</evidence>
<dbReference type="NCBIfam" id="TIGR02271">
    <property type="entry name" value="YsnF/AvaK domain"/>
    <property type="match status" value="1"/>
</dbReference>
<keyword evidence="3" id="KW-1185">Reference proteome</keyword>
<evidence type="ECO:0000259" key="1">
    <source>
        <dbReference type="Pfam" id="PF09557"/>
    </source>
</evidence>
<dbReference type="EMBL" id="VCIW01000015">
    <property type="protein sequence ID" value="TLS50466.1"/>
    <property type="molecule type" value="Genomic_DNA"/>
</dbReference>
<evidence type="ECO:0000313" key="2">
    <source>
        <dbReference type="EMBL" id="TLS50466.1"/>
    </source>
</evidence>
<dbReference type="InterPro" id="IPR019060">
    <property type="entry name" value="DUF2382"/>
</dbReference>
<reference evidence="2 3" key="1">
    <citation type="submission" date="2019-05" db="EMBL/GenBank/DDBJ databases">
        <authorList>
            <person name="Narsing Rao M.P."/>
            <person name="Li W.J."/>
        </authorList>
    </citation>
    <scope>NUCLEOTIDE SEQUENCE [LARGE SCALE GENOMIC DNA]</scope>
    <source>
        <strain evidence="2 3">SYSU_K30003</strain>
    </source>
</reference>